<keyword evidence="1" id="KW-0472">Membrane</keyword>
<keyword evidence="1" id="KW-0812">Transmembrane</keyword>
<dbReference type="EMBL" id="MN738843">
    <property type="protein sequence ID" value="QHT27833.1"/>
    <property type="molecule type" value="Genomic_DNA"/>
</dbReference>
<name>A0A6C0EHC6_9ZZZZ</name>
<protein>
    <submittedName>
        <fullName evidence="2">Uncharacterized protein</fullName>
    </submittedName>
</protein>
<accession>A0A6C0EHC6</accession>
<evidence type="ECO:0000256" key="1">
    <source>
        <dbReference type="SAM" id="Phobius"/>
    </source>
</evidence>
<reference evidence="2" key="1">
    <citation type="journal article" date="2020" name="Nature">
        <title>Giant virus diversity and host interactions through global metagenomics.</title>
        <authorList>
            <person name="Schulz F."/>
            <person name="Roux S."/>
            <person name="Paez-Espino D."/>
            <person name="Jungbluth S."/>
            <person name="Walsh D.A."/>
            <person name="Denef V.J."/>
            <person name="McMahon K.D."/>
            <person name="Konstantinidis K.T."/>
            <person name="Eloe-Fadrosh E.A."/>
            <person name="Kyrpides N.C."/>
            <person name="Woyke T."/>
        </authorList>
    </citation>
    <scope>NUCLEOTIDE SEQUENCE</scope>
    <source>
        <strain evidence="2">GVMAG-M-3300000115-19</strain>
    </source>
</reference>
<proteinExistence type="predicted"/>
<evidence type="ECO:0000313" key="2">
    <source>
        <dbReference type="EMBL" id="QHT27833.1"/>
    </source>
</evidence>
<keyword evidence="1" id="KW-1133">Transmembrane helix</keyword>
<dbReference type="AlphaFoldDB" id="A0A6C0EHC6"/>
<feature type="transmembrane region" description="Helical" evidence="1">
    <location>
        <begin position="110"/>
        <end position="130"/>
    </location>
</feature>
<organism evidence="2">
    <name type="scientific">viral metagenome</name>
    <dbReference type="NCBI Taxonomy" id="1070528"/>
    <lineage>
        <taxon>unclassified sequences</taxon>
        <taxon>metagenomes</taxon>
        <taxon>organismal metagenomes</taxon>
    </lineage>
</organism>
<sequence length="143" mass="15925">MLVYILILLCSIALLSVSAWLMVLTIKVKGKLNGIMNDKFNSISVNDDETIARDSSGYPILKSINDIKDLNSIGLKTLNKALDKEYPNTTDTLDSSSGKGESWISSQYNIWISLLLLSLIGFIVSLILLIKKILKQHKKKGRK</sequence>